<keyword evidence="1" id="KW-0812">Transmembrane</keyword>
<dbReference type="Pfam" id="PF07158">
    <property type="entry name" value="MatC_N"/>
    <property type="match status" value="1"/>
</dbReference>
<name>A0ABU1K056_9PROT</name>
<evidence type="ECO:0000313" key="3">
    <source>
        <dbReference type="EMBL" id="MDR6294253.1"/>
    </source>
</evidence>
<evidence type="ECO:0000313" key="4">
    <source>
        <dbReference type="Proteomes" id="UP001262410"/>
    </source>
</evidence>
<sequence length="450" mass="45854">MSAQIASIIGLVVMFVVATALPINMGALGFALAFLVGTVFTGMSATAILAGFPGDLFVTLVGITYLFAIAQNNGTVDWLVHYSVRLVGGRISAIPWVMFAVSAVLSGIGAVSPGAVAIIAPIALRFAARYRIHPMLMGLMVVHGAQGGGFSPISIYGGITNQVVQRAGLPGDEIVLFLSSLAFNFLIALVIFFVFGGHRLALRRPGDDLEATVDAAQPDTSVAVRGHGGTPAAPAGPRPGAVMREGADDHVALDREQALTLTGLVVLAVASLAFSLNVGLVAMSVAVVLALVCPKGQKGAVDKVSWSTVLLIGGVITYIGVLQKAGAVDYVGGGVSAMAMPLLGALLLCYVAGVVSAFASSVAVLGATIPLAVPLLTQGHLGVPGLIAAIAISTTIVDVSPFSTNGALVVANAHGIDRDAFFRQMLIYSGIVVVVGPLLAWLALVVPGMF</sequence>
<dbReference type="RefSeq" id="WP_309801698.1">
    <property type="nucleotide sequence ID" value="NZ_JAVDPW010000017.1"/>
</dbReference>
<feature type="transmembrane region" description="Helical" evidence="1">
    <location>
        <begin position="56"/>
        <end position="74"/>
    </location>
</feature>
<dbReference type="Proteomes" id="UP001262410">
    <property type="component" value="Unassembled WGS sequence"/>
</dbReference>
<proteinExistence type="predicted"/>
<organism evidence="3 4">
    <name type="scientific">Inquilinus ginsengisoli</name>
    <dbReference type="NCBI Taxonomy" id="363840"/>
    <lineage>
        <taxon>Bacteria</taxon>
        <taxon>Pseudomonadati</taxon>
        <taxon>Pseudomonadota</taxon>
        <taxon>Alphaproteobacteria</taxon>
        <taxon>Rhodospirillales</taxon>
        <taxon>Rhodospirillaceae</taxon>
        <taxon>Inquilinus</taxon>
    </lineage>
</organism>
<keyword evidence="4" id="KW-1185">Reference proteome</keyword>
<evidence type="ECO:0000259" key="2">
    <source>
        <dbReference type="Pfam" id="PF07158"/>
    </source>
</evidence>
<feature type="transmembrane region" description="Helical" evidence="1">
    <location>
        <begin position="264"/>
        <end position="292"/>
    </location>
</feature>
<feature type="transmembrane region" description="Helical" evidence="1">
    <location>
        <begin position="425"/>
        <end position="446"/>
    </location>
</feature>
<feature type="transmembrane region" description="Helical" evidence="1">
    <location>
        <begin position="174"/>
        <end position="195"/>
    </location>
</feature>
<dbReference type="InterPro" id="IPR030676">
    <property type="entry name" value="CitT-rel"/>
</dbReference>
<feature type="transmembrane region" description="Helical" evidence="1">
    <location>
        <begin position="304"/>
        <end position="321"/>
    </location>
</feature>
<feature type="transmembrane region" description="Helical" evidence="1">
    <location>
        <begin position="342"/>
        <end position="366"/>
    </location>
</feature>
<feature type="domain" description="Dicarboxylate carrier MatC N-terminal" evidence="2">
    <location>
        <begin position="1"/>
        <end position="149"/>
    </location>
</feature>
<feature type="transmembrane region" description="Helical" evidence="1">
    <location>
        <begin position="94"/>
        <end position="124"/>
    </location>
</feature>
<accession>A0ABU1K056</accession>
<dbReference type="InterPro" id="IPR009827">
    <property type="entry name" value="MatC_N"/>
</dbReference>
<keyword evidence="1" id="KW-0472">Membrane</keyword>
<keyword evidence="1" id="KW-1133">Transmembrane helix</keyword>
<dbReference type="EMBL" id="JAVDPW010000017">
    <property type="protein sequence ID" value="MDR6294253.1"/>
    <property type="molecule type" value="Genomic_DNA"/>
</dbReference>
<protein>
    <submittedName>
        <fullName evidence="3">Di/tricarboxylate transporter</fullName>
    </submittedName>
</protein>
<dbReference type="PANTHER" id="PTHR42826">
    <property type="entry name" value="DICARBOXYLATE TRANSPORTER 2.1, CHLOROPLASTIC"/>
    <property type="match status" value="1"/>
</dbReference>
<reference evidence="3 4" key="1">
    <citation type="submission" date="2023-07" db="EMBL/GenBank/DDBJ databases">
        <title>Sorghum-associated microbial communities from plants grown in Nebraska, USA.</title>
        <authorList>
            <person name="Schachtman D."/>
        </authorList>
    </citation>
    <scope>NUCLEOTIDE SEQUENCE [LARGE SCALE GENOMIC DNA]</scope>
    <source>
        <strain evidence="3 4">584</strain>
    </source>
</reference>
<evidence type="ECO:0000256" key="1">
    <source>
        <dbReference type="SAM" id="Phobius"/>
    </source>
</evidence>
<comment type="caution">
    <text evidence="3">The sequence shown here is derived from an EMBL/GenBank/DDBJ whole genome shotgun (WGS) entry which is preliminary data.</text>
</comment>
<gene>
    <name evidence="3" type="ORF">E9232_006807</name>
</gene>
<feature type="transmembrane region" description="Helical" evidence="1">
    <location>
        <begin position="136"/>
        <end position="159"/>
    </location>
</feature>
<feature type="transmembrane region" description="Helical" evidence="1">
    <location>
        <begin position="386"/>
        <end position="413"/>
    </location>
</feature>